<dbReference type="CDD" id="cd02440">
    <property type="entry name" value="AdoMet_MTases"/>
    <property type="match status" value="1"/>
</dbReference>
<evidence type="ECO:0000259" key="6">
    <source>
        <dbReference type="Pfam" id="PF05175"/>
    </source>
</evidence>
<dbReference type="GO" id="GO:0102559">
    <property type="term" value="F:peptide chain release factor N(5)-glutamine methyltransferase activity"/>
    <property type="evidence" value="ECO:0007669"/>
    <property type="project" value="UniProtKB-EC"/>
</dbReference>
<evidence type="ECO:0000259" key="7">
    <source>
        <dbReference type="Pfam" id="PF17827"/>
    </source>
</evidence>
<dbReference type="Pfam" id="PF17827">
    <property type="entry name" value="PrmC_N"/>
    <property type="match status" value="1"/>
</dbReference>
<dbReference type="InterPro" id="IPR004556">
    <property type="entry name" value="HemK-like"/>
</dbReference>
<dbReference type="PANTHER" id="PTHR18895">
    <property type="entry name" value="HEMK METHYLTRANSFERASE"/>
    <property type="match status" value="1"/>
</dbReference>
<dbReference type="NCBIfam" id="TIGR03534">
    <property type="entry name" value="RF_mod_PrmC"/>
    <property type="match status" value="1"/>
</dbReference>
<dbReference type="InterPro" id="IPR029063">
    <property type="entry name" value="SAM-dependent_MTases_sf"/>
</dbReference>
<keyword evidence="2 5" id="KW-0808">Transferase</keyword>
<name>A0A9W6D2Q3_9BACT</name>
<comment type="caution">
    <text evidence="8">The sequence shown here is derived from an EMBL/GenBank/DDBJ whole genome shotgun (WGS) entry which is preliminary data.</text>
</comment>
<feature type="binding site" evidence="5">
    <location>
        <begin position="123"/>
        <end position="127"/>
    </location>
    <ligand>
        <name>S-adenosyl-L-methionine</name>
        <dbReference type="ChEBI" id="CHEBI:59789"/>
    </ligand>
</feature>
<keyword evidence="3 5" id="KW-0949">S-adenosyl-L-methionine</keyword>
<accession>A0A9W6D2Q3</accession>
<dbReference type="GO" id="GO:0003676">
    <property type="term" value="F:nucleic acid binding"/>
    <property type="evidence" value="ECO:0007669"/>
    <property type="project" value="InterPro"/>
</dbReference>
<dbReference type="InterPro" id="IPR019874">
    <property type="entry name" value="RF_methyltr_PrmC"/>
</dbReference>
<proteinExistence type="inferred from homology"/>
<evidence type="ECO:0000256" key="1">
    <source>
        <dbReference type="ARBA" id="ARBA00022603"/>
    </source>
</evidence>
<sequence length="289" mass="32332">MGETWTILKVIQWTTGYFARKGIEQPRANAEVLLAHVLGLQRIELYLRHDQPLTTSELARYREAVRRRAAREPTQYITKKQEFWSLEFEVGPSVLIPRPETELLVENALKILGTGPARIMDLGTGSGAISVALAHECPTLQIIATDTSVRALEIARRNADRHNVSSRIFFVAMDLFAALAPLPLFDLIVTNPPYIGDAEFSELAAEVSGYEPHTALKGGGIEGLTVIRKILQEMPLYLKAGGALLMEIGHRQAALLQKEIEENPQIEFHEFISDYSGILRVLKLRKVNR</sequence>
<feature type="binding site" evidence="5">
    <location>
        <position position="191"/>
    </location>
    <ligand>
        <name>S-adenosyl-L-methionine</name>
        <dbReference type="ChEBI" id="CHEBI:59789"/>
    </ligand>
</feature>
<protein>
    <recommendedName>
        <fullName evidence="5">Release factor glutamine methyltransferase</fullName>
        <shortName evidence="5">RF MTase</shortName>
        <ecNumber evidence="5">2.1.1.297</ecNumber>
    </recommendedName>
    <alternativeName>
        <fullName evidence="5">N5-glutamine methyltransferase PrmC</fullName>
    </alternativeName>
    <alternativeName>
        <fullName evidence="5">Protein-(glutamine-N5) MTase PrmC</fullName>
    </alternativeName>
    <alternativeName>
        <fullName evidence="5">Protein-glutamine N-methyltransferase PrmC</fullName>
    </alternativeName>
</protein>
<reference evidence="8" key="1">
    <citation type="submission" date="2022-12" db="EMBL/GenBank/DDBJ databases">
        <title>Reference genome sequencing for broad-spectrum identification of bacterial and archaeal isolates by mass spectrometry.</title>
        <authorList>
            <person name="Sekiguchi Y."/>
            <person name="Tourlousse D.M."/>
        </authorList>
    </citation>
    <scope>NUCLEOTIDE SEQUENCE</scope>
    <source>
        <strain evidence="8">ASRB1</strain>
    </source>
</reference>
<dbReference type="EMBL" id="BSDR01000001">
    <property type="protein sequence ID" value="GLI34183.1"/>
    <property type="molecule type" value="Genomic_DNA"/>
</dbReference>
<evidence type="ECO:0000256" key="4">
    <source>
        <dbReference type="ARBA" id="ARBA00048391"/>
    </source>
</evidence>
<dbReference type="PANTHER" id="PTHR18895:SF74">
    <property type="entry name" value="MTRF1L RELEASE FACTOR GLUTAMINE METHYLTRANSFERASE"/>
    <property type="match status" value="1"/>
</dbReference>
<dbReference type="SUPFAM" id="SSF53335">
    <property type="entry name" value="S-adenosyl-L-methionine-dependent methyltransferases"/>
    <property type="match status" value="1"/>
</dbReference>
<dbReference type="InterPro" id="IPR040758">
    <property type="entry name" value="PrmC_N"/>
</dbReference>
<comment type="catalytic activity">
    <reaction evidence="4 5">
        <text>L-glutaminyl-[peptide chain release factor] + S-adenosyl-L-methionine = N(5)-methyl-L-glutaminyl-[peptide chain release factor] + S-adenosyl-L-homocysteine + H(+)</text>
        <dbReference type="Rhea" id="RHEA:42896"/>
        <dbReference type="Rhea" id="RHEA-COMP:10271"/>
        <dbReference type="Rhea" id="RHEA-COMP:10272"/>
        <dbReference type="ChEBI" id="CHEBI:15378"/>
        <dbReference type="ChEBI" id="CHEBI:30011"/>
        <dbReference type="ChEBI" id="CHEBI:57856"/>
        <dbReference type="ChEBI" id="CHEBI:59789"/>
        <dbReference type="ChEBI" id="CHEBI:61891"/>
        <dbReference type="EC" id="2.1.1.297"/>
    </reaction>
</comment>
<feature type="domain" description="Release factor glutamine methyltransferase N-terminal" evidence="7">
    <location>
        <begin position="10"/>
        <end position="78"/>
    </location>
</feature>
<dbReference type="Gene3D" id="3.40.50.150">
    <property type="entry name" value="Vaccinia Virus protein VP39"/>
    <property type="match status" value="1"/>
</dbReference>
<dbReference type="PROSITE" id="PS00092">
    <property type="entry name" value="N6_MTASE"/>
    <property type="match status" value="1"/>
</dbReference>
<evidence type="ECO:0000256" key="5">
    <source>
        <dbReference type="HAMAP-Rule" id="MF_02126"/>
    </source>
</evidence>
<feature type="binding site" evidence="5">
    <location>
        <begin position="191"/>
        <end position="194"/>
    </location>
    <ligand>
        <name>substrate</name>
    </ligand>
</feature>
<keyword evidence="1 5" id="KW-0489">Methyltransferase</keyword>
<feature type="binding site" evidence="5">
    <location>
        <position position="146"/>
    </location>
    <ligand>
        <name>S-adenosyl-L-methionine</name>
        <dbReference type="ChEBI" id="CHEBI:59789"/>
    </ligand>
</feature>
<comment type="function">
    <text evidence="5">Methylates the class 1 translation termination release factors RF1/PrfA and RF2/PrfB on the glutamine residue of the universally conserved GGQ motif.</text>
</comment>
<dbReference type="Proteomes" id="UP001144372">
    <property type="component" value="Unassembled WGS sequence"/>
</dbReference>
<evidence type="ECO:0000256" key="3">
    <source>
        <dbReference type="ARBA" id="ARBA00022691"/>
    </source>
</evidence>
<feature type="domain" description="Methyltransferase small" evidence="6">
    <location>
        <begin position="101"/>
        <end position="206"/>
    </location>
</feature>
<evidence type="ECO:0000313" key="9">
    <source>
        <dbReference type="Proteomes" id="UP001144372"/>
    </source>
</evidence>
<evidence type="ECO:0000256" key="2">
    <source>
        <dbReference type="ARBA" id="ARBA00022679"/>
    </source>
</evidence>
<dbReference type="AlphaFoldDB" id="A0A9W6D2Q3"/>
<dbReference type="InterPro" id="IPR002052">
    <property type="entry name" value="DNA_methylase_N6_adenine_CS"/>
</dbReference>
<comment type="caution">
    <text evidence="5">Lacks conserved residue(s) required for the propagation of feature annotation.</text>
</comment>
<dbReference type="Gene3D" id="1.10.8.10">
    <property type="entry name" value="DNA helicase RuvA subunit, C-terminal domain"/>
    <property type="match status" value="1"/>
</dbReference>
<dbReference type="EC" id="2.1.1.297" evidence="5"/>
<organism evidence="8 9">
    <name type="scientific">Desulforhabdus amnigena</name>
    <dbReference type="NCBI Taxonomy" id="40218"/>
    <lineage>
        <taxon>Bacteria</taxon>
        <taxon>Pseudomonadati</taxon>
        <taxon>Thermodesulfobacteriota</taxon>
        <taxon>Syntrophobacteria</taxon>
        <taxon>Syntrophobacterales</taxon>
        <taxon>Syntrophobacteraceae</taxon>
        <taxon>Desulforhabdus</taxon>
    </lineage>
</organism>
<dbReference type="HAMAP" id="MF_02126">
    <property type="entry name" value="RF_methyltr_PrmC"/>
    <property type="match status" value="1"/>
</dbReference>
<dbReference type="RefSeq" id="WP_281793444.1">
    <property type="nucleotide sequence ID" value="NZ_BSDR01000001.1"/>
</dbReference>
<dbReference type="GO" id="GO:0032259">
    <property type="term" value="P:methylation"/>
    <property type="evidence" value="ECO:0007669"/>
    <property type="project" value="UniProtKB-KW"/>
</dbReference>
<gene>
    <name evidence="5 8" type="primary">prmC</name>
    <name evidence="8" type="ORF">DAMNIGENAA_16160</name>
</gene>
<keyword evidence="9" id="KW-1185">Reference proteome</keyword>
<dbReference type="Pfam" id="PF05175">
    <property type="entry name" value="MTS"/>
    <property type="match status" value="1"/>
</dbReference>
<evidence type="ECO:0000313" key="8">
    <source>
        <dbReference type="EMBL" id="GLI34183.1"/>
    </source>
</evidence>
<dbReference type="NCBIfam" id="TIGR00536">
    <property type="entry name" value="hemK_fam"/>
    <property type="match status" value="1"/>
</dbReference>
<dbReference type="InterPro" id="IPR050320">
    <property type="entry name" value="N5-glutamine_MTase"/>
</dbReference>
<comment type="similarity">
    <text evidence="5">Belongs to the protein N5-glutamine methyltransferase family. PrmC subfamily.</text>
</comment>
<dbReference type="InterPro" id="IPR007848">
    <property type="entry name" value="Small_mtfrase_dom"/>
</dbReference>